<dbReference type="AlphaFoldDB" id="A0A8J4QDB0"/>
<keyword evidence="8" id="KW-1185">Reference proteome</keyword>
<evidence type="ECO:0000259" key="6">
    <source>
        <dbReference type="PROSITE" id="PS50848"/>
    </source>
</evidence>
<organism evidence="7 8">
    <name type="scientific">Castanea mollissima</name>
    <name type="common">Chinese chestnut</name>
    <dbReference type="NCBI Taxonomy" id="60419"/>
    <lineage>
        <taxon>Eukaryota</taxon>
        <taxon>Viridiplantae</taxon>
        <taxon>Streptophyta</taxon>
        <taxon>Embryophyta</taxon>
        <taxon>Tracheophyta</taxon>
        <taxon>Spermatophyta</taxon>
        <taxon>Magnoliopsida</taxon>
        <taxon>eudicotyledons</taxon>
        <taxon>Gunneridae</taxon>
        <taxon>Pentapetalae</taxon>
        <taxon>rosids</taxon>
        <taxon>fabids</taxon>
        <taxon>Fagales</taxon>
        <taxon>Fagaceae</taxon>
        <taxon>Castanea</taxon>
    </lineage>
</organism>
<evidence type="ECO:0000256" key="5">
    <source>
        <dbReference type="ARBA" id="ARBA00023242"/>
    </source>
</evidence>
<feature type="domain" description="START" evidence="6">
    <location>
        <begin position="144"/>
        <end position="354"/>
    </location>
</feature>
<dbReference type="EMBL" id="JRKL02012930">
    <property type="protein sequence ID" value="KAF3943418.1"/>
    <property type="molecule type" value="Genomic_DNA"/>
</dbReference>
<dbReference type="Gene3D" id="3.30.530.20">
    <property type="match status" value="1"/>
</dbReference>
<dbReference type="GO" id="GO:0003677">
    <property type="term" value="F:DNA binding"/>
    <property type="evidence" value="ECO:0007669"/>
    <property type="project" value="UniProtKB-KW"/>
</dbReference>
<evidence type="ECO:0000256" key="2">
    <source>
        <dbReference type="ARBA" id="ARBA00023125"/>
    </source>
</evidence>
<reference evidence="7" key="1">
    <citation type="submission" date="2020-03" db="EMBL/GenBank/DDBJ databases">
        <title>Castanea mollissima Vanexum genome sequencing.</title>
        <authorList>
            <person name="Staton M."/>
        </authorList>
    </citation>
    <scope>NUCLEOTIDE SEQUENCE</scope>
    <source>
        <tissue evidence="7">Leaf</tissue>
    </source>
</reference>
<evidence type="ECO:0000313" key="7">
    <source>
        <dbReference type="EMBL" id="KAF3943418.1"/>
    </source>
</evidence>
<dbReference type="PANTHER" id="PTHR45654:SF90">
    <property type="entry name" value="HOMEOBOX-LEUCINE ZIPPER PROTEIN ROC7-LIKE"/>
    <property type="match status" value="1"/>
</dbReference>
<dbReference type="PANTHER" id="PTHR45654">
    <property type="entry name" value="HOMEOBOX-LEUCINE ZIPPER PROTEIN MERISTEM L1"/>
    <property type="match status" value="1"/>
</dbReference>
<dbReference type="InterPro" id="IPR023393">
    <property type="entry name" value="START-like_dom_sf"/>
</dbReference>
<dbReference type="InterPro" id="IPR002913">
    <property type="entry name" value="START_lipid-bd_dom"/>
</dbReference>
<name>A0A8J4QDB0_9ROSI</name>
<dbReference type="InterPro" id="IPR057993">
    <property type="entry name" value="HD-Zip_IV_C"/>
</dbReference>
<dbReference type="Pfam" id="PF25797">
    <property type="entry name" value="PDF2_C"/>
    <property type="match status" value="1"/>
</dbReference>
<dbReference type="OrthoDB" id="943937at2759"/>
<keyword evidence="4" id="KW-0804">Transcription</keyword>
<sequence>MFVLSENLRLSSSSIVDKELQGDQSLGEEVESENWLHKTNFSEHEKFNSRSHNYRKLHTRMEDSDQHSGTKAADNTRELDLGLSSLDISSEPAKHSTSKLLHPVQAPMANHTDSNSVESKFLKLQEANNISKAAYKEIMAMALEANTWVVGTPALGAIEEFQQMFKTLPPPGMRVECSVETAIVPIAPENLISVLMDVDRWGSTLSRIAHFGSSHLPAGVLQQLSRADETITKIVMVNAEFQLPTPLVPTRKFCFLRCLRKIVEDIWAIVDVSNDYFHHGPSDSKLEVKCQRRPSGVIIRRHDEYSEVIWLENVEVNEHQVQENIYSSIVNSNLAFCAKRCVSTLLQKLKRNNSRFLNLRMPVDQQARAYLLNLTEYMERSFLECINEAPNRRKWDILSDGEVRVLKDVTMNHVETQGSINYIALTSFRIQAKPFSVVQFLLKNNIKLQWPSLLEEPEEVIKLASEDYNNCITLHKNVDLHNDFTKNHDYLLQEASWDEFCYFIISSPMTQAATDALFVGGCIYDHLKPSGFAILPDGSAGLQSDSCLVTIAMQQELAVLESDCYQVESLNALDTPRSQFLMVLLLRGHFLVKK</sequence>
<dbReference type="SMART" id="SM00234">
    <property type="entry name" value="START"/>
    <property type="match status" value="1"/>
</dbReference>
<keyword evidence="3" id="KW-0371">Homeobox</keyword>
<dbReference type="GO" id="GO:0008289">
    <property type="term" value="F:lipid binding"/>
    <property type="evidence" value="ECO:0007669"/>
    <property type="project" value="InterPro"/>
</dbReference>
<dbReference type="Proteomes" id="UP000737018">
    <property type="component" value="Unassembled WGS sequence"/>
</dbReference>
<evidence type="ECO:0000256" key="3">
    <source>
        <dbReference type="ARBA" id="ARBA00023155"/>
    </source>
</evidence>
<dbReference type="Pfam" id="PF01852">
    <property type="entry name" value="START"/>
    <property type="match status" value="1"/>
</dbReference>
<accession>A0A8J4QDB0</accession>
<evidence type="ECO:0000256" key="4">
    <source>
        <dbReference type="ARBA" id="ARBA00023163"/>
    </source>
</evidence>
<proteinExistence type="predicted"/>
<keyword evidence="2" id="KW-0238">DNA-binding</keyword>
<dbReference type="SUPFAM" id="SSF55961">
    <property type="entry name" value="Bet v1-like"/>
    <property type="match status" value="1"/>
</dbReference>
<keyword evidence="5" id="KW-0539">Nucleus</keyword>
<protein>
    <recommendedName>
        <fullName evidence="6">START domain-containing protein</fullName>
    </recommendedName>
</protein>
<keyword evidence="1" id="KW-0805">Transcription regulation</keyword>
<dbReference type="InterPro" id="IPR042160">
    <property type="entry name" value="HD-Zip_IV"/>
</dbReference>
<gene>
    <name evidence="7" type="ORF">CMV_030021</name>
</gene>
<evidence type="ECO:0000313" key="8">
    <source>
        <dbReference type="Proteomes" id="UP000737018"/>
    </source>
</evidence>
<evidence type="ECO:0000256" key="1">
    <source>
        <dbReference type="ARBA" id="ARBA00023015"/>
    </source>
</evidence>
<dbReference type="PROSITE" id="PS50848">
    <property type="entry name" value="START"/>
    <property type="match status" value="1"/>
</dbReference>
<comment type="caution">
    <text evidence="7">The sequence shown here is derived from an EMBL/GenBank/DDBJ whole genome shotgun (WGS) entry which is preliminary data.</text>
</comment>